<dbReference type="RefSeq" id="WP_127907477.1">
    <property type="nucleotide sequence ID" value="NZ_RQXX01000006.1"/>
</dbReference>
<name>A0A438AE75_9RHOB</name>
<keyword evidence="3" id="KW-1185">Reference proteome</keyword>
<gene>
    <name evidence="2" type="ORF">EKE94_15145</name>
</gene>
<dbReference type="EMBL" id="RQXX01000006">
    <property type="protein sequence ID" value="RVV97001.1"/>
    <property type="molecule type" value="Genomic_DNA"/>
</dbReference>
<organism evidence="2 3">
    <name type="scientific">Mesobaculum littorinae</name>
    <dbReference type="NCBI Taxonomy" id="2486419"/>
    <lineage>
        <taxon>Bacteria</taxon>
        <taxon>Pseudomonadati</taxon>
        <taxon>Pseudomonadota</taxon>
        <taxon>Alphaproteobacteria</taxon>
        <taxon>Rhodobacterales</taxon>
        <taxon>Roseobacteraceae</taxon>
        <taxon>Mesobaculum</taxon>
    </lineage>
</organism>
<accession>A0A438AE75</accession>
<comment type="caution">
    <text evidence="2">The sequence shown here is derived from an EMBL/GenBank/DDBJ whole genome shotgun (WGS) entry which is preliminary data.</text>
</comment>
<evidence type="ECO:0000313" key="2">
    <source>
        <dbReference type="EMBL" id="RVV97001.1"/>
    </source>
</evidence>
<dbReference type="AlphaFoldDB" id="A0A438AE75"/>
<proteinExistence type="predicted"/>
<reference evidence="2 3" key="1">
    <citation type="submission" date="2018-11" db="EMBL/GenBank/DDBJ databases">
        <title>Mesobaculum littorinae gen. nov., sp. nov., isolated from Littorina scabra that represents a novel genus of the order Rhodobacteraceae.</title>
        <authorList>
            <person name="Li F."/>
        </authorList>
    </citation>
    <scope>NUCLEOTIDE SEQUENCE [LARGE SCALE GENOMIC DNA]</scope>
    <source>
        <strain evidence="2 3">M0103</strain>
    </source>
</reference>
<dbReference type="Proteomes" id="UP000285908">
    <property type="component" value="Unassembled WGS sequence"/>
</dbReference>
<feature type="signal peptide" evidence="1">
    <location>
        <begin position="1"/>
        <end position="30"/>
    </location>
</feature>
<keyword evidence="1" id="KW-0732">Signal</keyword>
<evidence type="ECO:0000256" key="1">
    <source>
        <dbReference type="SAM" id="SignalP"/>
    </source>
</evidence>
<sequence length="61" mass="6340">MTRRSRSLAPLLCGLVCGLTLLSACGDVSADARLRARDGQVDVSPRLGVALGQGLSLGYRP</sequence>
<dbReference type="PROSITE" id="PS51257">
    <property type="entry name" value="PROKAR_LIPOPROTEIN"/>
    <property type="match status" value="1"/>
</dbReference>
<evidence type="ECO:0000313" key="3">
    <source>
        <dbReference type="Proteomes" id="UP000285908"/>
    </source>
</evidence>
<feature type="chain" id="PRO_5019015060" evidence="1">
    <location>
        <begin position="31"/>
        <end position="61"/>
    </location>
</feature>
<protein>
    <submittedName>
        <fullName evidence="2">Uncharacterized protein</fullName>
    </submittedName>
</protein>